<evidence type="ECO:0000313" key="3">
    <source>
        <dbReference type="Proteomes" id="UP000745663"/>
    </source>
</evidence>
<feature type="region of interest" description="Disordered" evidence="1">
    <location>
        <begin position="71"/>
        <end position="101"/>
    </location>
</feature>
<reference evidence="2 3" key="1">
    <citation type="submission" date="2020-08" db="EMBL/GenBank/DDBJ databases">
        <title>Description of novel Pseudomonas species.</title>
        <authorList>
            <person name="Duman M."/>
            <person name="Mulet M."/>
            <person name="Altun S."/>
            <person name="Saticioglu I.B."/>
            <person name="Lalucat J."/>
            <person name="Garcia-Valdes E."/>
        </authorList>
    </citation>
    <scope>NUCLEOTIDE SEQUENCE [LARGE SCALE GENOMIC DNA]</scope>
    <source>
        <strain evidence="2 3">P66</strain>
    </source>
</reference>
<feature type="compositionally biased region" description="Polar residues" evidence="1">
    <location>
        <begin position="71"/>
        <end position="86"/>
    </location>
</feature>
<evidence type="ECO:0000256" key="1">
    <source>
        <dbReference type="SAM" id="MobiDB-lite"/>
    </source>
</evidence>
<comment type="caution">
    <text evidence="2">The sequence shown here is derived from an EMBL/GenBank/DDBJ whole genome shotgun (WGS) entry which is preliminary data.</text>
</comment>
<protein>
    <submittedName>
        <fullName evidence="2">Uncharacterized protein</fullName>
    </submittedName>
</protein>
<keyword evidence="3" id="KW-1185">Reference proteome</keyword>
<dbReference type="Proteomes" id="UP000745663">
    <property type="component" value="Unassembled WGS sequence"/>
</dbReference>
<dbReference type="EMBL" id="JACOPV010000008">
    <property type="protein sequence ID" value="MBM5458564.1"/>
    <property type="molecule type" value="Genomic_DNA"/>
</dbReference>
<accession>A0ABS2BY72</accession>
<sequence>MSSPSNDGKQVSRAEVAFRNAFDRLKQNTPNLLPKGSPVSQNNVAREAGLDPSALKKARFPILVAEIQSWVSSHGGQTEPKQQHSANRSEKRDLRQQLASMKAQRDNALGLLAESDALILQLTHEIERLKAVKATAQIKPIWPGVSM</sequence>
<organism evidence="2 3">
    <name type="scientific">Pseudomonas arcuscaelestis</name>
    <dbReference type="NCBI Taxonomy" id="2710591"/>
    <lineage>
        <taxon>Bacteria</taxon>
        <taxon>Pseudomonadati</taxon>
        <taxon>Pseudomonadota</taxon>
        <taxon>Gammaproteobacteria</taxon>
        <taxon>Pseudomonadales</taxon>
        <taxon>Pseudomonadaceae</taxon>
        <taxon>Pseudomonas</taxon>
    </lineage>
</organism>
<evidence type="ECO:0000313" key="2">
    <source>
        <dbReference type="EMBL" id="MBM5458564.1"/>
    </source>
</evidence>
<gene>
    <name evidence="2" type="ORF">H8F21_13425</name>
</gene>
<name>A0ABS2BY72_9PSED</name>
<proteinExistence type="predicted"/>
<dbReference type="RefSeq" id="WP_203584505.1">
    <property type="nucleotide sequence ID" value="NZ_JACOPV010000008.1"/>
</dbReference>